<keyword evidence="4" id="KW-1133">Transmembrane helix</keyword>
<evidence type="ECO:0000313" key="6">
    <source>
        <dbReference type="EMBL" id="AQP53140.1"/>
    </source>
</evidence>
<dbReference type="RefSeq" id="WP_077275238.1">
    <property type="nucleotide sequence ID" value="NZ_CP019609.1"/>
</dbReference>
<evidence type="ECO:0000256" key="5">
    <source>
        <dbReference type="ARBA" id="ARBA00023136"/>
    </source>
</evidence>
<keyword evidence="7" id="KW-1185">Reference proteome</keyword>
<keyword evidence="5" id="KW-0472">Membrane</keyword>
<dbReference type="STRING" id="633807.BW732_02105"/>
<protein>
    <submittedName>
        <fullName evidence="6">Uncharacterized protein</fullName>
    </submittedName>
</protein>
<dbReference type="Proteomes" id="UP000188246">
    <property type="component" value="Chromosome"/>
</dbReference>
<dbReference type="EMBL" id="CP019609">
    <property type="protein sequence ID" value="AQP53140.1"/>
    <property type="molecule type" value="Genomic_DNA"/>
</dbReference>
<gene>
    <name evidence="6" type="ORF">BW732_02105</name>
</gene>
<dbReference type="PANTHER" id="PTHR13353:SF5">
    <property type="entry name" value="TRANSMEMBRANE PROTEIN 19"/>
    <property type="match status" value="1"/>
</dbReference>
<name>A0A1Q2D419_9ENTE</name>
<dbReference type="GO" id="GO:0016020">
    <property type="term" value="C:membrane"/>
    <property type="evidence" value="ECO:0007669"/>
    <property type="project" value="UniProtKB-SubCell"/>
</dbReference>
<dbReference type="KEGG" id="vpi:BW732_02105"/>
<reference evidence="6 7" key="1">
    <citation type="journal article" date="2010" name="Int. J. Syst. Evol. Microbiol.">
        <title>Vagococcus penaei sp. nov., isolated from spoilage microbiota of cooked shrimp (Penaeus vannamei).</title>
        <authorList>
            <person name="Jaffres E."/>
            <person name="Prevost H."/>
            <person name="Rossero A."/>
            <person name="Joffraud J.J."/>
            <person name="Dousset X."/>
        </authorList>
    </citation>
    <scope>NUCLEOTIDE SEQUENCE [LARGE SCALE GENOMIC DNA]</scope>
    <source>
        <strain evidence="6 7">CD276</strain>
    </source>
</reference>
<accession>A0A1Q2D419</accession>
<keyword evidence="3" id="KW-0812">Transmembrane</keyword>
<dbReference type="InterPro" id="IPR002794">
    <property type="entry name" value="DUF92_TMEM19"/>
</dbReference>
<evidence type="ECO:0000256" key="4">
    <source>
        <dbReference type="ARBA" id="ARBA00022989"/>
    </source>
</evidence>
<evidence type="ECO:0000256" key="2">
    <source>
        <dbReference type="ARBA" id="ARBA00009012"/>
    </source>
</evidence>
<dbReference type="PANTHER" id="PTHR13353">
    <property type="entry name" value="TRANSMEMBRANE PROTEIN 19"/>
    <property type="match status" value="1"/>
</dbReference>
<comment type="subcellular location">
    <subcellularLocation>
        <location evidence="1">Membrane</location>
        <topology evidence="1">Multi-pass membrane protein</topology>
    </subcellularLocation>
</comment>
<evidence type="ECO:0000256" key="1">
    <source>
        <dbReference type="ARBA" id="ARBA00004141"/>
    </source>
</evidence>
<sequence length="269" mass="29113">MLLYFIIGLCGSSFISFIGYKLNALTTTGALATIFTGTMVATFGTITTWGIIILFFGGSLAIKLLKKILRATIQPDTITEKSGARDASQVFANSLVAIISLIFATIFKDINFFVIYTAILAGSTADTLGSEIGAWFKGKTYNLLTFEPLTPGVSGGVSVIGSLASMVGSALIACAFGILQWLFQDPVSWSDLLIIFLSGCFTSLIDSLLGASVQALYLDSKTNQPTEKRDNHYKQPNKLIKGWPWMTNDTVNFLSTVLTFFLAYLLLTI</sequence>
<proteinExistence type="inferred from homology"/>
<evidence type="ECO:0000256" key="3">
    <source>
        <dbReference type="ARBA" id="ARBA00022692"/>
    </source>
</evidence>
<dbReference type="OrthoDB" id="9808500at2"/>
<dbReference type="Pfam" id="PF01940">
    <property type="entry name" value="DUF92"/>
    <property type="match status" value="1"/>
</dbReference>
<comment type="similarity">
    <text evidence="2">Belongs to the TMEM19 family.</text>
</comment>
<organism evidence="6 7">
    <name type="scientific">Vagococcus penaei</name>
    <dbReference type="NCBI Taxonomy" id="633807"/>
    <lineage>
        <taxon>Bacteria</taxon>
        <taxon>Bacillati</taxon>
        <taxon>Bacillota</taxon>
        <taxon>Bacilli</taxon>
        <taxon>Lactobacillales</taxon>
        <taxon>Enterococcaceae</taxon>
        <taxon>Vagococcus</taxon>
    </lineage>
</organism>
<evidence type="ECO:0000313" key="7">
    <source>
        <dbReference type="Proteomes" id="UP000188246"/>
    </source>
</evidence>
<dbReference type="AlphaFoldDB" id="A0A1Q2D419"/>